<dbReference type="InterPro" id="IPR011621">
    <property type="entry name" value="Metal-dep_PHydrolase_7TM_intra"/>
</dbReference>
<dbReference type="NCBIfam" id="TIGR00277">
    <property type="entry name" value="HDIG"/>
    <property type="match status" value="1"/>
</dbReference>
<feature type="transmembrane region" description="Helical" evidence="1">
    <location>
        <begin position="435"/>
        <end position="455"/>
    </location>
</feature>
<dbReference type="Gene3D" id="1.10.3210.10">
    <property type="entry name" value="Hypothetical protein af1432"/>
    <property type="match status" value="1"/>
</dbReference>
<dbReference type="InterPro" id="IPR006675">
    <property type="entry name" value="HDIG_dom"/>
</dbReference>
<feature type="domain" description="HD/PDEase" evidence="2">
    <location>
        <begin position="484"/>
        <end position="641"/>
    </location>
</feature>
<dbReference type="PANTHER" id="PTHR36442">
    <property type="entry name" value="CYCLIC-DI-AMP PHOSPHODIESTERASE PGPH"/>
    <property type="match status" value="1"/>
</dbReference>
<gene>
    <name evidence="3" type="ORF">SAMN05660226_00939</name>
</gene>
<dbReference type="InterPro" id="IPR052722">
    <property type="entry name" value="PgpH_phosphodiesterase"/>
</dbReference>
<evidence type="ECO:0000259" key="2">
    <source>
        <dbReference type="SMART" id="SM00471"/>
    </source>
</evidence>
<proteinExistence type="predicted"/>
<feature type="transmembrane region" description="Helical" evidence="1">
    <location>
        <begin position="401"/>
        <end position="423"/>
    </location>
</feature>
<evidence type="ECO:0000313" key="4">
    <source>
        <dbReference type="Proteomes" id="UP000190541"/>
    </source>
</evidence>
<dbReference type="SUPFAM" id="SSF109604">
    <property type="entry name" value="HD-domain/PDEase-like"/>
    <property type="match status" value="1"/>
</dbReference>
<keyword evidence="4" id="KW-1185">Reference proteome</keyword>
<feature type="transmembrane region" description="Helical" evidence="1">
    <location>
        <begin position="20"/>
        <end position="37"/>
    </location>
</feature>
<dbReference type="SMART" id="SM00471">
    <property type="entry name" value="HDc"/>
    <property type="match status" value="1"/>
</dbReference>
<dbReference type="InterPro" id="IPR003607">
    <property type="entry name" value="HD/PDEase_dom"/>
</dbReference>
<dbReference type="PANTHER" id="PTHR36442:SF1">
    <property type="entry name" value="CYCLIC-DI-AMP PHOSPHODIESTERASE PGPH"/>
    <property type="match status" value="1"/>
</dbReference>
<feature type="transmembrane region" description="Helical" evidence="1">
    <location>
        <begin position="275"/>
        <end position="297"/>
    </location>
</feature>
<keyword evidence="1" id="KW-0812">Transmembrane</keyword>
<dbReference type="EMBL" id="FUYS01000002">
    <property type="protein sequence ID" value="SKB36709.1"/>
    <property type="molecule type" value="Genomic_DNA"/>
</dbReference>
<feature type="transmembrane region" description="Helical" evidence="1">
    <location>
        <begin position="309"/>
        <end position="328"/>
    </location>
</feature>
<sequence>MARLKIKYQAAHKGGRYGYILKYGMILSSIVLITLFLPKQPRFRYEFEKGKVWMHEDLISPYNFAVLKTQAELEKERENVLKSVYPIYDHNTQIAEQQIAQFEADLPEKWQAAGLDTLNIDVATYEQTGKKLLTDIYRRGVIALNNKFQGDRTHYNFTLLTDHVAKQMNTAAVFTTETAAEYVSKTINGRTAIKQKEWFIDVIGSYISVNYLFNESLTARLEEDALASISTTRGMVQRGELIVANGTTVNNEIYQKIESLRKAYEEEARIGGNRALVMLGQFFIVALVVSLLFVFIYLFRKDIYHNNRLIFLILIVITGMLLVLSWAIKIKLPSLYYIPYCIVPIIIRILFDTRLALNIHLLMVLLAAFFVPNSFEFVFLQFSAGMVAIYSIKTLVKREQFLISSAIILGTYLIAYIGMGLMRDGSLGNLYWSDIAPFVFSVLLTLLAYPLIYAFERLFGIISDVTLMELTNSNSKLLRELSYKAPGTFQHSMQVANLAEAAIYKIGGNTLLVRAGALYHDIGKMFNPQYFIENQTKGHNPHDGLSFEQSAQIIISHVAKGVELARKNQLPEVIIDFIRTHHGTTRVDYFYQSYIKSFPEKFVDEDIFHYPGPVPFSRETAVLMMADSVEAASRSLKEPSAQSLNDLVDKIIESKLNQKQLVNSNITLKDITMVSEIFKDMLKSIYHVRIDYDTSGKKSNTTTKVDMETPHTN</sequence>
<dbReference type="InterPro" id="IPR011624">
    <property type="entry name" value="Metal-dep_PHydrolase_7TM_extra"/>
</dbReference>
<dbReference type="CDD" id="cd00077">
    <property type="entry name" value="HDc"/>
    <property type="match status" value="1"/>
</dbReference>
<organism evidence="3 4">
    <name type="scientific">Parapedobacter luteus</name>
    <dbReference type="NCBI Taxonomy" id="623280"/>
    <lineage>
        <taxon>Bacteria</taxon>
        <taxon>Pseudomonadati</taxon>
        <taxon>Bacteroidota</taxon>
        <taxon>Sphingobacteriia</taxon>
        <taxon>Sphingobacteriales</taxon>
        <taxon>Sphingobacteriaceae</taxon>
        <taxon>Parapedobacter</taxon>
    </lineage>
</organism>
<keyword evidence="1" id="KW-1133">Transmembrane helix</keyword>
<dbReference type="Pfam" id="PF01966">
    <property type="entry name" value="HD"/>
    <property type="match status" value="1"/>
</dbReference>
<dbReference type="AlphaFoldDB" id="A0A1T5APC9"/>
<keyword evidence="1" id="KW-0472">Membrane</keyword>
<reference evidence="3 4" key="1">
    <citation type="submission" date="2017-02" db="EMBL/GenBank/DDBJ databases">
        <authorList>
            <person name="Peterson S.W."/>
        </authorList>
    </citation>
    <scope>NUCLEOTIDE SEQUENCE [LARGE SCALE GENOMIC DNA]</scope>
    <source>
        <strain evidence="3 4">DSM 22899</strain>
    </source>
</reference>
<dbReference type="InterPro" id="IPR006674">
    <property type="entry name" value="HD_domain"/>
</dbReference>
<name>A0A1T5APC9_9SPHI</name>
<dbReference type="OrthoDB" id="9806952at2"/>
<protein>
    <recommendedName>
        <fullName evidence="2">HD/PDEase domain-containing protein</fullName>
    </recommendedName>
</protein>
<evidence type="ECO:0000256" key="1">
    <source>
        <dbReference type="SAM" id="Phobius"/>
    </source>
</evidence>
<dbReference type="Proteomes" id="UP000190541">
    <property type="component" value="Unassembled WGS sequence"/>
</dbReference>
<evidence type="ECO:0000313" key="3">
    <source>
        <dbReference type="EMBL" id="SKB36709.1"/>
    </source>
</evidence>
<feature type="transmembrane region" description="Helical" evidence="1">
    <location>
        <begin position="335"/>
        <end position="351"/>
    </location>
</feature>
<dbReference type="STRING" id="623280.SAMN05660226_00939"/>
<accession>A0A1T5APC9</accession>
<feature type="transmembrane region" description="Helical" evidence="1">
    <location>
        <begin position="357"/>
        <end position="380"/>
    </location>
</feature>
<dbReference type="Pfam" id="PF07698">
    <property type="entry name" value="7TM-7TMR_HD"/>
    <property type="match status" value="1"/>
</dbReference>
<dbReference type="Pfam" id="PF07697">
    <property type="entry name" value="7TMR-HDED"/>
    <property type="match status" value="1"/>
</dbReference>